<dbReference type="EMBL" id="PQFF01000566">
    <property type="protein sequence ID" value="RHZ44711.1"/>
    <property type="molecule type" value="Genomic_DNA"/>
</dbReference>
<keyword evidence="2" id="KW-1185">Reference proteome</keyword>
<accession>A0A397G109</accession>
<comment type="caution">
    <text evidence="1">The sequence shown here is derived from an EMBL/GenBank/DDBJ whole genome shotgun (WGS) entry which is preliminary data.</text>
</comment>
<evidence type="ECO:0000313" key="2">
    <source>
        <dbReference type="Proteomes" id="UP000266861"/>
    </source>
</evidence>
<evidence type="ECO:0000313" key="1">
    <source>
        <dbReference type="EMBL" id="RHZ44711.1"/>
    </source>
</evidence>
<dbReference type="OrthoDB" id="408373at2759"/>
<proteinExistence type="predicted"/>
<dbReference type="STRING" id="1348612.A0A397G109"/>
<gene>
    <name evidence="1" type="ORF">Glove_712g31</name>
</gene>
<reference evidence="1 2" key="1">
    <citation type="submission" date="2018-08" db="EMBL/GenBank/DDBJ databases">
        <title>Genome and evolution of the arbuscular mycorrhizal fungus Diversispora epigaea (formerly Glomus versiforme) and its bacterial endosymbionts.</title>
        <authorList>
            <person name="Sun X."/>
            <person name="Fei Z."/>
            <person name="Harrison M."/>
        </authorList>
    </citation>
    <scope>NUCLEOTIDE SEQUENCE [LARGE SCALE GENOMIC DNA]</scope>
    <source>
        <strain evidence="1 2">IT104</strain>
    </source>
</reference>
<protein>
    <submittedName>
        <fullName evidence="1">Uncharacterized protein</fullName>
    </submittedName>
</protein>
<organism evidence="1 2">
    <name type="scientific">Diversispora epigaea</name>
    <dbReference type="NCBI Taxonomy" id="1348612"/>
    <lineage>
        <taxon>Eukaryota</taxon>
        <taxon>Fungi</taxon>
        <taxon>Fungi incertae sedis</taxon>
        <taxon>Mucoromycota</taxon>
        <taxon>Glomeromycotina</taxon>
        <taxon>Glomeromycetes</taxon>
        <taxon>Diversisporales</taxon>
        <taxon>Diversisporaceae</taxon>
        <taxon>Diversispora</taxon>
    </lineage>
</organism>
<sequence length="69" mass="8161">MSLPSIQRVFLESVASSDPEGRFVEVDNILTYYKVAIPQHQYHNSQNYYPSINEQNKPRKLNWNYTNLN</sequence>
<name>A0A397G109_9GLOM</name>
<dbReference type="AlphaFoldDB" id="A0A397G109"/>
<dbReference type="Proteomes" id="UP000266861">
    <property type="component" value="Unassembled WGS sequence"/>
</dbReference>